<evidence type="ECO:0000256" key="1">
    <source>
        <dbReference type="SAM" id="MobiDB-lite"/>
    </source>
</evidence>
<comment type="caution">
    <text evidence="2">The sequence shown here is derived from an EMBL/GenBank/DDBJ whole genome shotgun (WGS) entry which is preliminary data.</text>
</comment>
<feature type="region of interest" description="Disordered" evidence="1">
    <location>
        <begin position="70"/>
        <end position="133"/>
    </location>
</feature>
<proteinExistence type="predicted"/>
<accession>A0ABR4FAC2</accession>
<organism evidence="2 3">
    <name type="scientific">Diaporthe vaccinii</name>
    <dbReference type="NCBI Taxonomy" id="105482"/>
    <lineage>
        <taxon>Eukaryota</taxon>
        <taxon>Fungi</taxon>
        <taxon>Dikarya</taxon>
        <taxon>Ascomycota</taxon>
        <taxon>Pezizomycotina</taxon>
        <taxon>Sordariomycetes</taxon>
        <taxon>Sordariomycetidae</taxon>
        <taxon>Diaporthales</taxon>
        <taxon>Diaporthaceae</taxon>
        <taxon>Diaporthe</taxon>
        <taxon>Diaporthe eres species complex</taxon>
    </lineage>
</organism>
<dbReference type="Proteomes" id="UP001600888">
    <property type="component" value="Unassembled WGS sequence"/>
</dbReference>
<evidence type="ECO:0000313" key="3">
    <source>
        <dbReference type="Proteomes" id="UP001600888"/>
    </source>
</evidence>
<reference evidence="2 3" key="1">
    <citation type="submission" date="2024-03" db="EMBL/GenBank/DDBJ databases">
        <title>A high-quality draft genome sequence of Diaporthe vaccinii, a causative agent of upright dieback and viscid rot disease in cranberry plants.</title>
        <authorList>
            <person name="Sarrasin M."/>
            <person name="Lang B.F."/>
            <person name="Burger G."/>
        </authorList>
    </citation>
    <scope>NUCLEOTIDE SEQUENCE [LARGE SCALE GENOMIC DNA]</scope>
    <source>
        <strain evidence="2 3">IS7</strain>
    </source>
</reference>
<keyword evidence="3" id="KW-1185">Reference proteome</keyword>
<feature type="compositionally biased region" description="Basic and acidic residues" evidence="1">
    <location>
        <begin position="78"/>
        <end position="93"/>
    </location>
</feature>
<name>A0ABR4FAC2_9PEZI</name>
<sequence length="133" mass="14372">MPGASDKNSPPNYGLTPREVDLTIKAMITLVKNGVKPDFEKLAKMANYKNATAAYKNWYSTDRKLKAIGTGADGEAATEDKAGGKKQGKREADDVPEAPAAKRGRKRKTVPAAAEEGEDDEQKYIAKGETDEN</sequence>
<dbReference type="EMBL" id="JBAWTH010000005">
    <property type="protein sequence ID" value="KAL2291649.1"/>
    <property type="molecule type" value="Genomic_DNA"/>
</dbReference>
<feature type="compositionally biased region" description="Basic and acidic residues" evidence="1">
    <location>
        <begin position="122"/>
        <end position="133"/>
    </location>
</feature>
<gene>
    <name evidence="2" type="ORF">FJTKL_11875</name>
</gene>
<evidence type="ECO:0000313" key="2">
    <source>
        <dbReference type="EMBL" id="KAL2291649.1"/>
    </source>
</evidence>
<protein>
    <submittedName>
        <fullName evidence="2">Uncharacterized protein</fullName>
    </submittedName>
</protein>